<organism evidence="3 4">
    <name type="scientific">Pseudarthrobacter equi</name>
    <dbReference type="NCBI Taxonomy" id="728066"/>
    <lineage>
        <taxon>Bacteria</taxon>
        <taxon>Bacillati</taxon>
        <taxon>Actinomycetota</taxon>
        <taxon>Actinomycetes</taxon>
        <taxon>Micrococcales</taxon>
        <taxon>Micrococcaceae</taxon>
        <taxon>Pseudarthrobacter</taxon>
    </lineage>
</organism>
<dbReference type="OrthoDB" id="9805171at2"/>
<protein>
    <submittedName>
        <fullName evidence="3">Methyltransferase domain-containing protein</fullName>
    </submittedName>
</protein>
<keyword evidence="4" id="KW-1185">Reference proteome</keyword>
<dbReference type="Proteomes" id="UP000198751">
    <property type="component" value="Chromosome I"/>
</dbReference>
<dbReference type="AlphaFoldDB" id="A0A1H1V1C6"/>
<dbReference type="GO" id="GO:0032259">
    <property type="term" value="P:methylation"/>
    <property type="evidence" value="ECO:0007669"/>
    <property type="project" value="UniProtKB-KW"/>
</dbReference>
<evidence type="ECO:0000313" key="4">
    <source>
        <dbReference type="Proteomes" id="UP000198751"/>
    </source>
</evidence>
<dbReference type="PANTHER" id="PTHR43861">
    <property type="entry name" value="TRANS-ACONITATE 2-METHYLTRANSFERASE-RELATED"/>
    <property type="match status" value="1"/>
</dbReference>
<dbReference type="InterPro" id="IPR041698">
    <property type="entry name" value="Methyltransf_25"/>
</dbReference>
<dbReference type="Pfam" id="PF13649">
    <property type="entry name" value="Methyltransf_25"/>
    <property type="match status" value="1"/>
</dbReference>
<dbReference type="InterPro" id="IPR029063">
    <property type="entry name" value="SAM-dependent_MTases_sf"/>
</dbReference>
<accession>A0A1H1V1C6</accession>
<dbReference type="CDD" id="cd02440">
    <property type="entry name" value="AdoMet_MTases"/>
    <property type="match status" value="1"/>
</dbReference>
<keyword evidence="3" id="KW-0489">Methyltransferase</keyword>
<feature type="domain" description="Methyltransferase" evidence="2">
    <location>
        <begin position="37"/>
        <end position="128"/>
    </location>
</feature>
<dbReference type="GO" id="GO:0008168">
    <property type="term" value="F:methyltransferase activity"/>
    <property type="evidence" value="ECO:0007669"/>
    <property type="project" value="UniProtKB-KW"/>
</dbReference>
<gene>
    <name evidence="3" type="ORF">SAMN04489743_0855</name>
</gene>
<evidence type="ECO:0000259" key="2">
    <source>
        <dbReference type="Pfam" id="PF13649"/>
    </source>
</evidence>
<keyword evidence="1 3" id="KW-0808">Transferase</keyword>
<evidence type="ECO:0000256" key="1">
    <source>
        <dbReference type="ARBA" id="ARBA00022679"/>
    </source>
</evidence>
<dbReference type="SUPFAM" id="SSF53335">
    <property type="entry name" value="S-adenosyl-L-methionine-dependent methyltransferases"/>
    <property type="match status" value="1"/>
</dbReference>
<proteinExistence type="predicted"/>
<reference evidence="4" key="1">
    <citation type="submission" date="2016-10" db="EMBL/GenBank/DDBJ databases">
        <authorList>
            <person name="Varghese N."/>
            <person name="Submissions S."/>
        </authorList>
    </citation>
    <scope>NUCLEOTIDE SEQUENCE [LARGE SCALE GENOMIC DNA]</scope>
    <source>
        <strain evidence="4">IMMIB L-1606</strain>
    </source>
</reference>
<name>A0A1H1V1C6_9MICC</name>
<dbReference type="Gene3D" id="3.40.50.150">
    <property type="entry name" value="Vaccinia Virus protein VP39"/>
    <property type="match status" value="1"/>
</dbReference>
<dbReference type="EMBL" id="LT629779">
    <property type="protein sequence ID" value="SDS78587.1"/>
    <property type="molecule type" value="Genomic_DNA"/>
</dbReference>
<evidence type="ECO:0000313" key="3">
    <source>
        <dbReference type="EMBL" id="SDS78587.1"/>
    </source>
</evidence>
<sequence length="239" mass="25996">MTDYHPRLVDLYDQDNPDGPDHDFYRGLASEVSARNVVDLGCGTGILTVTLASAERTVVGVDPSTAMIGFARNRPGAAHVDWVVGDSRSIPGTGYDFAIMTGNVVQAIPGDDWSRTLHDLRLAMATGGTLAFESRNPAARAWDNWAFVDKRRDSLHGPLIERRTVSAPEPGVVKLQASTTFAATGERVHDTQLLAFRDRNSMADDLVEAGFAVEATYGDWVRTPFTDDAPIMVFVCRAV</sequence>
<dbReference type="RefSeq" id="WP_091717858.1">
    <property type="nucleotide sequence ID" value="NZ_LT629779.1"/>
</dbReference>